<feature type="coiled-coil region" evidence="6">
    <location>
        <begin position="51"/>
        <end position="78"/>
    </location>
</feature>
<name>A0A3B0VV15_9ZZZZ</name>
<protein>
    <submittedName>
        <fullName evidence="9">LSU ribosomal protein L9p</fullName>
    </submittedName>
</protein>
<dbReference type="Pfam" id="PF03948">
    <property type="entry name" value="Ribosomal_L9_C"/>
    <property type="match status" value="1"/>
</dbReference>
<keyword evidence="3" id="KW-0694">RNA-binding</keyword>
<evidence type="ECO:0000256" key="2">
    <source>
        <dbReference type="ARBA" id="ARBA00022730"/>
    </source>
</evidence>
<sequence>MKVLLKEDIDNIGMAGEVHKVANGYGRNYLLPQGLAVMASPSMMKQATAWRKKADARRAELRAEFEELSTKIEAVKLAFTARAGETGKLFGSVTTSQIADDLNAELGTELDRRKVGVEPLRQLGEHKVVVRLSGEFQPELTVVIANEDGEIEPAVVIAEGEEVVEVETAVLSEVETAVSTEVTSQDEGDAPTETDEE</sequence>
<dbReference type="InterPro" id="IPR020070">
    <property type="entry name" value="Ribosomal_bL9_N"/>
</dbReference>
<dbReference type="InterPro" id="IPR036791">
    <property type="entry name" value="Ribosomal_bL9_C_sf"/>
</dbReference>
<keyword evidence="5" id="KW-0687">Ribonucleoprotein</keyword>
<accession>A0A3B0VV15</accession>
<feature type="region of interest" description="Disordered" evidence="7">
    <location>
        <begin position="175"/>
        <end position="197"/>
    </location>
</feature>
<keyword evidence="4 9" id="KW-0689">Ribosomal protein</keyword>
<proteinExistence type="inferred from homology"/>
<feature type="compositionally biased region" description="Acidic residues" evidence="7">
    <location>
        <begin position="184"/>
        <end position="197"/>
    </location>
</feature>
<dbReference type="GO" id="GO:0005840">
    <property type="term" value="C:ribosome"/>
    <property type="evidence" value="ECO:0007669"/>
    <property type="project" value="UniProtKB-KW"/>
</dbReference>
<evidence type="ECO:0000256" key="6">
    <source>
        <dbReference type="SAM" id="Coils"/>
    </source>
</evidence>
<dbReference type="InterPro" id="IPR000244">
    <property type="entry name" value="Ribosomal_bL9"/>
</dbReference>
<dbReference type="PROSITE" id="PS00651">
    <property type="entry name" value="RIBOSOMAL_L9"/>
    <property type="match status" value="1"/>
</dbReference>
<organism evidence="9">
    <name type="scientific">hydrothermal vent metagenome</name>
    <dbReference type="NCBI Taxonomy" id="652676"/>
    <lineage>
        <taxon>unclassified sequences</taxon>
        <taxon>metagenomes</taxon>
        <taxon>ecological metagenomes</taxon>
    </lineage>
</organism>
<dbReference type="InterPro" id="IPR020069">
    <property type="entry name" value="Ribosomal_bL9_C"/>
</dbReference>
<dbReference type="GO" id="GO:0006412">
    <property type="term" value="P:translation"/>
    <property type="evidence" value="ECO:0007669"/>
    <property type="project" value="InterPro"/>
</dbReference>
<dbReference type="NCBIfam" id="TIGR00158">
    <property type="entry name" value="L9"/>
    <property type="match status" value="1"/>
</dbReference>
<gene>
    <name evidence="9" type="ORF">MNBD_CHLOROFLEXI01-1795</name>
</gene>
<dbReference type="Gene3D" id="3.40.5.10">
    <property type="entry name" value="Ribosomal protein L9, N-terminal domain"/>
    <property type="match status" value="1"/>
</dbReference>
<keyword evidence="2" id="KW-0699">rRNA-binding</keyword>
<evidence type="ECO:0000259" key="8">
    <source>
        <dbReference type="PROSITE" id="PS00651"/>
    </source>
</evidence>
<evidence type="ECO:0000313" key="9">
    <source>
        <dbReference type="EMBL" id="VAW42307.1"/>
    </source>
</evidence>
<dbReference type="PANTHER" id="PTHR21368">
    <property type="entry name" value="50S RIBOSOMAL PROTEIN L9"/>
    <property type="match status" value="1"/>
</dbReference>
<dbReference type="EMBL" id="UOEU01000910">
    <property type="protein sequence ID" value="VAW42307.1"/>
    <property type="molecule type" value="Genomic_DNA"/>
</dbReference>
<dbReference type="InterPro" id="IPR009027">
    <property type="entry name" value="Ribosomal_bL9/RNase_H1_N"/>
</dbReference>
<dbReference type="Pfam" id="PF01281">
    <property type="entry name" value="Ribosomal_L9_N"/>
    <property type="match status" value="1"/>
</dbReference>
<dbReference type="GO" id="GO:0003735">
    <property type="term" value="F:structural constituent of ribosome"/>
    <property type="evidence" value="ECO:0007669"/>
    <property type="project" value="InterPro"/>
</dbReference>
<evidence type="ECO:0000256" key="1">
    <source>
        <dbReference type="ARBA" id="ARBA00010605"/>
    </source>
</evidence>
<dbReference type="SUPFAM" id="SSF55653">
    <property type="entry name" value="Ribosomal protein L9 C-domain"/>
    <property type="match status" value="1"/>
</dbReference>
<evidence type="ECO:0000256" key="7">
    <source>
        <dbReference type="SAM" id="MobiDB-lite"/>
    </source>
</evidence>
<dbReference type="AlphaFoldDB" id="A0A3B0VV15"/>
<comment type="similarity">
    <text evidence="1">Belongs to the bacterial ribosomal protein bL9 family.</text>
</comment>
<reference evidence="9" key="1">
    <citation type="submission" date="2018-06" db="EMBL/GenBank/DDBJ databases">
        <authorList>
            <person name="Zhirakovskaya E."/>
        </authorList>
    </citation>
    <scope>NUCLEOTIDE SEQUENCE</scope>
</reference>
<dbReference type="InterPro" id="IPR036935">
    <property type="entry name" value="Ribosomal_bL9_N_sf"/>
</dbReference>
<dbReference type="SUPFAM" id="SSF55658">
    <property type="entry name" value="L9 N-domain-like"/>
    <property type="match status" value="1"/>
</dbReference>
<keyword evidence="6" id="KW-0175">Coiled coil</keyword>
<feature type="domain" description="Ribosomal protein L9" evidence="8">
    <location>
        <begin position="13"/>
        <end position="40"/>
    </location>
</feature>
<evidence type="ECO:0000256" key="3">
    <source>
        <dbReference type="ARBA" id="ARBA00022884"/>
    </source>
</evidence>
<evidence type="ECO:0000256" key="4">
    <source>
        <dbReference type="ARBA" id="ARBA00022980"/>
    </source>
</evidence>
<dbReference type="GO" id="GO:0019843">
    <property type="term" value="F:rRNA binding"/>
    <property type="evidence" value="ECO:0007669"/>
    <property type="project" value="UniProtKB-KW"/>
</dbReference>
<dbReference type="InterPro" id="IPR020594">
    <property type="entry name" value="Ribosomal_bL9_bac/chp"/>
</dbReference>
<evidence type="ECO:0000256" key="5">
    <source>
        <dbReference type="ARBA" id="ARBA00023274"/>
    </source>
</evidence>
<dbReference type="Gene3D" id="3.10.430.100">
    <property type="entry name" value="Ribosomal protein L9, C-terminal domain"/>
    <property type="match status" value="1"/>
</dbReference>
<dbReference type="GO" id="GO:1990904">
    <property type="term" value="C:ribonucleoprotein complex"/>
    <property type="evidence" value="ECO:0007669"/>
    <property type="project" value="UniProtKB-KW"/>
</dbReference>
<dbReference type="HAMAP" id="MF_00503">
    <property type="entry name" value="Ribosomal_bL9"/>
    <property type="match status" value="1"/>
</dbReference>